<dbReference type="KEGG" id="tpe:Tpen_0181"/>
<name>A1RWL1_THEPD</name>
<evidence type="ECO:0000313" key="8">
    <source>
        <dbReference type="EMBL" id="ABL77591.1"/>
    </source>
</evidence>
<organism evidence="8 9">
    <name type="scientific">Thermofilum pendens (strain DSM 2475 / Hrk 5)</name>
    <dbReference type="NCBI Taxonomy" id="368408"/>
    <lineage>
        <taxon>Archaea</taxon>
        <taxon>Thermoproteota</taxon>
        <taxon>Thermoprotei</taxon>
        <taxon>Thermofilales</taxon>
        <taxon>Thermofilaceae</taxon>
        <taxon>Thermofilum</taxon>
    </lineage>
</organism>
<keyword evidence="3" id="KW-0004">4Fe-4S</keyword>
<dbReference type="GO" id="GO:0046872">
    <property type="term" value="F:metal ion binding"/>
    <property type="evidence" value="ECO:0007669"/>
    <property type="project" value="UniProtKB-KW"/>
</dbReference>
<evidence type="ECO:0000256" key="2">
    <source>
        <dbReference type="ARBA" id="ARBA00009173"/>
    </source>
</evidence>
<accession>A1RWL1</accession>
<feature type="domain" description="NADH:ubiquinone oxidoreductase-like 20kDa subunit" evidence="7">
    <location>
        <begin position="27"/>
        <end position="135"/>
    </location>
</feature>
<evidence type="ECO:0000256" key="1">
    <source>
        <dbReference type="ARBA" id="ARBA00001966"/>
    </source>
</evidence>
<dbReference type="EnsemblBacteria" id="ABL77591">
    <property type="protein sequence ID" value="ABL77591"/>
    <property type="gene ID" value="Tpen_0181"/>
</dbReference>
<dbReference type="PANTHER" id="PTHR42989:SF1">
    <property type="entry name" value="FORMATE HYDROGENLYASE SUBUNIT 7-RELATED"/>
    <property type="match status" value="1"/>
</dbReference>
<dbReference type="PROSITE" id="PS01150">
    <property type="entry name" value="COMPLEX1_20K"/>
    <property type="match status" value="1"/>
</dbReference>
<evidence type="ECO:0000313" key="9">
    <source>
        <dbReference type="Proteomes" id="UP000000641"/>
    </source>
</evidence>
<evidence type="ECO:0000256" key="5">
    <source>
        <dbReference type="ARBA" id="ARBA00023004"/>
    </source>
</evidence>
<protein>
    <submittedName>
        <fullName evidence="8">NADH ubiquinone oxidoreductase, 20 kDa subunit</fullName>
    </submittedName>
</protein>
<proteinExistence type="inferred from homology"/>
<dbReference type="Pfam" id="PF01058">
    <property type="entry name" value="Oxidored_q6"/>
    <property type="match status" value="1"/>
</dbReference>
<dbReference type="GeneID" id="4600883"/>
<keyword evidence="8" id="KW-0830">Ubiquinone</keyword>
<keyword evidence="6" id="KW-0411">Iron-sulfur</keyword>
<dbReference type="eggNOG" id="arCOG01553">
    <property type="taxonomic scope" value="Archaea"/>
</dbReference>
<dbReference type="GO" id="GO:0048038">
    <property type="term" value="F:quinone binding"/>
    <property type="evidence" value="ECO:0007669"/>
    <property type="project" value="InterPro"/>
</dbReference>
<evidence type="ECO:0000256" key="6">
    <source>
        <dbReference type="ARBA" id="ARBA00023014"/>
    </source>
</evidence>
<dbReference type="InterPro" id="IPR006138">
    <property type="entry name" value="NADH_UQ_OxRdtase_20Kd_su"/>
</dbReference>
<dbReference type="HOGENOM" id="CLU_088839_0_0_2"/>
<comment type="cofactor">
    <cofactor evidence="1">
        <name>[4Fe-4S] cluster</name>
        <dbReference type="ChEBI" id="CHEBI:49883"/>
    </cofactor>
</comment>
<dbReference type="RefSeq" id="WP_011751856.1">
    <property type="nucleotide sequence ID" value="NC_008698.1"/>
</dbReference>
<dbReference type="STRING" id="368408.Tpen_0181"/>
<evidence type="ECO:0000256" key="3">
    <source>
        <dbReference type="ARBA" id="ARBA00022485"/>
    </source>
</evidence>
<dbReference type="OrthoDB" id="5740at2157"/>
<keyword evidence="4" id="KW-0479">Metal-binding</keyword>
<dbReference type="NCBIfam" id="NF005012">
    <property type="entry name" value="PRK06411.1"/>
    <property type="match status" value="1"/>
</dbReference>
<dbReference type="PANTHER" id="PTHR42989">
    <property type="entry name" value="HYDROGENASE-4 COMPONENT I"/>
    <property type="match status" value="1"/>
</dbReference>
<dbReference type="InterPro" id="IPR006137">
    <property type="entry name" value="NADH_UbQ_OxRdtase-like_20kDa"/>
</dbReference>
<dbReference type="Gene3D" id="3.40.50.12280">
    <property type="match status" value="1"/>
</dbReference>
<dbReference type="EMBL" id="CP000505">
    <property type="protein sequence ID" value="ABL77591.1"/>
    <property type="molecule type" value="Genomic_DNA"/>
</dbReference>
<dbReference type="AlphaFoldDB" id="A1RWL1"/>
<gene>
    <name evidence="8" type="ordered locus">Tpen_0181</name>
</gene>
<dbReference type="SUPFAM" id="SSF56770">
    <property type="entry name" value="HydA/Nqo6-like"/>
    <property type="match status" value="1"/>
</dbReference>
<evidence type="ECO:0000256" key="4">
    <source>
        <dbReference type="ARBA" id="ARBA00022723"/>
    </source>
</evidence>
<reference evidence="9" key="1">
    <citation type="journal article" date="2008" name="J. Bacteriol.">
        <title>Genome sequence of Thermofilum pendens reveals an exceptional loss of biosynthetic pathways without genome reduction.</title>
        <authorList>
            <person name="Anderson I."/>
            <person name="Rodriguez J."/>
            <person name="Susanti D."/>
            <person name="Porat I."/>
            <person name="Reich C."/>
            <person name="Ulrich L.E."/>
            <person name="Elkins J.G."/>
            <person name="Mavromatis K."/>
            <person name="Lykidis A."/>
            <person name="Kim E."/>
            <person name="Thompson L.S."/>
            <person name="Nolan M."/>
            <person name="Land M."/>
            <person name="Copeland A."/>
            <person name="Lapidus A."/>
            <person name="Lucas S."/>
            <person name="Detter C."/>
            <person name="Zhulin I.B."/>
            <person name="Olsen G.J."/>
            <person name="Whitman W."/>
            <person name="Mukhopadhyay B."/>
            <person name="Bristow J."/>
            <person name="Kyrpides N."/>
        </authorList>
    </citation>
    <scope>NUCLEOTIDE SEQUENCE [LARGE SCALE GENOMIC DNA]</scope>
    <source>
        <strain evidence="9">DSM 2475 / Hrk 5</strain>
    </source>
</reference>
<dbReference type="InterPro" id="IPR052375">
    <property type="entry name" value="Complex_I_20kDa-like"/>
</dbReference>
<dbReference type="Proteomes" id="UP000000641">
    <property type="component" value="Chromosome"/>
</dbReference>
<comment type="similarity">
    <text evidence="2">Belongs to the complex I 20 kDa subunit family.</text>
</comment>
<dbReference type="GO" id="GO:0008137">
    <property type="term" value="F:NADH dehydrogenase (ubiquinone) activity"/>
    <property type="evidence" value="ECO:0007669"/>
    <property type="project" value="InterPro"/>
</dbReference>
<keyword evidence="5" id="KW-0408">Iron</keyword>
<evidence type="ECO:0000259" key="7">
    <source>
        <dbReference type="Pfam" id="PF01058"/>
    </source>
</evidence>
<dbReference type="GO" id="GO:0051539">
    <property type="term" value="F:4 iron, 4 sulfur cluster binding"/>
    <property type="evidence" value="ECO:0007669"/>
    <property type="project" value="UniProtKB-KW"/>
</dbReference>
<sequence length="245" mass="26832">MSRLAKQKAYDALKRSVYLLRVDSGSCNGCDIEVFDALTPYFDVERLGVKLVLSPRMADVILVTGPVTRQFLPVLKATYEAAPKPCVVVACGACACGGGIWYDTYGTAGGVDKVIPVDVYIPGCPPRPHAILHGVAVALDILEQKVKRSETKADAESFKPALPSLEGAINSWELYRALKLELYKHLGYRIGYRVLCDLLRISKGSKDLDDFAAKAEKAVSEKYHDARITEAVRLSCLKLKEVVGR</sequence>
<keyword evidence="9" id="KW-1185">Reference proteome</keyword>